<dbReference type="EMBL" id="JAVHJV010000011">
    <property type="protein sequence ID" value="KAK5939128.1"/>
    <property type="molecule type" value="Genomic_DNA"/>
</dbReference>
<evidence type="ECO:0000256" key="1">
    <source>
        <dbReference type="SAM" id="MobiDB-lite"/>
    </source>
</evidence>
<sequence length="281" mass="32527">MPTCRSIQKQVARNGEPEQQFKRVLCNNILAGTPCEWGHEKEGARTLMLFMYEEHQAQAKREGARDRVLRRLSARNQLQNYWRPIPTNPRCLKDPYIYPDGTVTAWTHHQFPVTLMYIKDAAFLSDLADKQRRREYEERLAHQQQLEQERPDRQLEHNRRITQELLERARQALMARHYSSGASHPSNSEDHHDLAAVDHDSSTSWSSIVPCLSPSVISASFEWTPSQDPTTFEECLSRAPVPFRGRSASFMGQRPVMLAKLTRRRTTSAVPSFQNQCPPEF</sequence>
<evidence type="ECO:0000313" key="3">
    <source>
        <dbReference type="Proteomes" id="UP001334248"/>
    </source>
</evidence>
<dbReference type="GeneID" id="90001880"/>
<proteinExistence type="predicted"/>
<comment type="caution">
    <text evidence="2">The sequence shown here is derived from an EMBL/GenBank/DDBJ whole genome shotgun (WGS) entry which is preliminary data.</text>
</comment>
<feature type="region of interest" description="Disordered" evidence="1">
    <location>
        <begin position="135"/>
        <end position="157"/>
    </location>
</feature>
<name>A0ABR0RFZ0_9EURO</name>
<reference evidence="2 3" key="1">
    <citation type="journal article" date="2023" name="Res Sq">
        <title>Genomic and morphological characterization of Knufia obscura isolated from the Mars 2020 spacecraft assembly facility.</title>
        <authorList>
            <person name="Chander A.M."/>
            <person name="Teixeira M.M."/>
            <person name="Singh N.K."/>
            <person name="Williams M.P."/>
            <person name="Parker C.W."/>
            <person name="Leo P."/>
            <person name="Stajich J.E."/>
            <person name="Torok T."/>
            <person name="Tighe S."/>
            <person name="Mason C.E."/>
            <person name="Venkateswaran K."/>
        </authorList>
    </citation>
    <scope>NUCLEOTIDE SEQUENCE [LARGE SCALE GENOMIC DNA]</scope>
    <source>
        <strain evidence="2 3">CCFEE 5817</strain>
    </source>
</reference>
<protein>
    <submittedName>
        <fullName evidence="2">Uncharacterized protein</fullName>
    </submittedName>
</protein>
<gene>
    <name evidence="2" type="ORF">PMZ80_008431</name>
</gene>
<dbReference type="RefSeq" id="XP_064727218.1">
    <property type="nucleotide sequence ID" value="XM_064876831.1"/>
</dbReference>
<evidence type="ECO:0000313" key="2">
    <source>
        <dbReference type="EMBL" id="KAK5939128.1"/>
    </source>
</evidence>
<organism evidence="2 3">
    <name type="scientific">Knufia obscura</name>
    <dbReference type="NCBI Taxonomy" id="1635080"/>
    <lineage>
        <taxon>Eukaryota</taxon>
        <taxon>Fungi</taxon>
        <taxon>Dikarya</taxon>
        <taxon>Ascomycota</taxon>
        <taxon>Pezizomycotina</taxon>
        <taxon>Eurotiomycetes</taxon>
        <taxon>Chaetothyriomycetidae</taxon>
        <taxon>Chaetothyriales</taxon>
        <taxon>Trichomeriaceae</taxon>
        <taxon>Knufia</taxon>
    </lineage>
</organism>
<dbReference type="Proteomes" id="UP001334248">
    <property type="component" value="Unassembled WGS sequence"/>
</dbReference>
<keyword evidence="3" id="KW-1185">Reference proteome</keyword>
<accession>A0ABR0RFZ0</accession>